<comment type="caution">
    <text evidence="2">The sequence shown here is derived from an EMBL/GenBank/DDBJ whole genome shotgun (WGS) entry which is preliminary data.</text>
</comment>
<dbReference type="Pfam" id="PF14027">
    <property type="entry name" value="Questin_oxidase"/>
    <property type="match status" value="1"/>
</dbReference>
<dbReference type="EMBL" id="JAUEPR010000022">
    <property type="protein sequence ID" value="KAK0475757.1"/>
    <property type="molecule type" value="Genomic_DNA"/>
</dbReference>
<reference evidence="2" key="1">
    <citation type="submission" date="2023-06" db="EMBL/GenBank/DDBJ databases">
        <authorList>
            <consortium name="Lawrence Berkeley National Laboratory"/>
            <person name="Ahrendt S."/>
            <person name="Sahu N."/>
            <person name="Indic B."/>
            <person name="Wong-Bajracharya J."/>
            <person name="Merenyi Z."/>
            <person name="Ke H.-M."/>
            <person name="Monk M."/>
            <person name="Kocsube S."/>
            <person name="Drula E."/>
            <person name="Lipzen A."/>
            <person name="Balint B."/>
            <person name="Henrissat B."/>
            <person name="Andreopoulos B."/>
            <person name="Martin F.M."/>
            <person name="Harder C.B."/>
            <person name="Rigling D."/>
            <person name="Ford K.L."/>
            <person name="Foster G.D."/>
            <person name="Pangilinan J."/>
            <person name="Papanicolaou A."/>
            <person name="Barry K."/>
            <person name="LaButti K."/>
            <person name="Viragh M."/>
            <person name="Koriabine M."/>
            <person name="Yan M."/>
            <person name="Riley R."/>
            <person name="Champramary S."/>
            <person name="Plett K.L."/>
            <person name="Tsai I.J."/>
            <person name="Slot J."/>
            <person name="Sipos G."/>
            <person name="Plett J."/>
            <person name="Nagy L.G."/>
            <person name="Grigoriev I.V."/>
        </authorList>
    </citation>
    <scope>NUCLEOTIDE SEQUENCE</scope>
    <source>
        <strain evidence="2">ICMP 16352</strain>
    </source>
</reference>
<accession>A0AA39P1C8</accession>
<evidence type="ECO:0000256" key="1">
    <source>
        <dbReference type="ARBA" id="ARBA00023002"/>
    </source>
</evidence>
<dbReference type="GO" id="GO:0016491">
    <property type="term" value="F:oxidoreductase activity"/>
    <property type="evidence" value="ECO:0007669"/>
    <property type="project" value="UniProtKB-KW"/>
</dbReference>
<dbReference type="AlphaFoldDB" id="A0AA39P1C8"/>
<dbReference type="PANTHER" id="PTHR35870:SF1">
    <property type="entry name" value="PROTEIN, PUTATIVE (AFU_ORTHOLOGUE AFUA_5G03330)-RELATED"/>
    <property type="match status" value="1"/>
</dbReference>
<protein>
    <recommendedName>
        <fullName evidence="4">HypA-like protein</fullName>
    </recommendedName>
</protein>
<organism evidence="2 3">
    <name type="scientific">Armillaria novae-zelandiae</name>
    <dbReference type="NCBI Taxonomy" id="153914"/>
    <lineage>
        <taxon>Eukaryota</taxon>
        <taxon>Fungi</taxon>
        <taxon>Dikarya</taxon>
        <taxon>Basidiomycota</taxon>
        <taxon>Agaricomycotina</taxon>
        <taxon>Agaricomycetes</taxon>
        <taxon>Agaricomycetidae</taxon>
        <taxon>Agaricales</taxon>
        <taxon>Marasmiineae</taxon>
        <taxon>Physalacriaceae</taxon>
        <taxon>Armillaria</taxon>
    </lineage>
</organism>
<dbReference type="Proteomes" id="UP001175227">
    <property type="component" value="Unassembled WGS sequence"/>
</dbReference>
<keyword evidence="3" id="KW-1185">Reference proteome</keyword>
<evidence type="ECO:0000313" key="3">
    <source>
        <dbReference type="Proteomes" id="UP001175227"/>
    </source>
</evidence>
<evidence type="ECO:0000313" key="2">
    <source>
        <dbReference type="EMBL" id="KAK0475757.1"/>
    </source>
</evidence>
<evidence type="ECO:0008006" key="4">
    <source>
        <dbReference type="Google" id="ProtNLM"/>
    </source>
</evidence>
<sequence length="493" mass="54725">MSSNILELFPAPSSAASSLTPVFLPGADADSTLAMQRVLRDNHDKWHIFFNDRGFHNHIAHHVLAIWTLGASREIIEAVYRENTPAQKPAIKPPGPISSANFNAHLGDGKYFGAYMTFFKEKISEHGSASVLEEFIFSESANVDVRTKGNQQPGMLNRFMDGLIHPLIHTAYGLEFGLPGIVIEGLAQAAVHHDNLQNLLPYSALTSAAAIDARAEDASSLETPHIPNGKKGTHAFDVLARILKDDALRIPLVNDEIANYKTTISATGEALFRYSNQWTLNLSNPKELRRKIEELQWMNTIIYAGSGSRPGKRFHADFFLMHLVTSSLFLPSLANFLSITSQALLLRSYMAVSFAWWISRGRPSIDIPKFLESHNYNESVRPDSSSSTTTPQGDLSSTPNPWFAIIQQALFHQDDHLCKMQRALAYFAALYGTRVGGLPDFSQTELPGAEKLDGAFFLRAAQLTAKHFELCRGKVGTAELPLWDHHRLPEDHV</sequence>
<dbReference type="PANTHER" id="PTHR35870">
    <property type="entry name" value="PROTEIN, PUTATIVE (AFU_ORTHOLOGUE AFUA_5G03330)-RELATED"/>
    <property type="match status" value="1"/>
</dbReference>
<proteinExistence type="predicted"/>
<keyword evidence="1" id="KW-0560">Oxidoreductase</keyword>
<dbReference type="InterPro" id="IPR025337">
    <property type="entry name" value="Questin_oxidase-like"/>
</dbReference>
<name>A0AA39P1C8_9AGAR</name>
<gene>
    <name evidence="2" type="ORF">IW261DRAFT_1492712</name>
</gene>